<feature type="chain" id="PRO_5011565984" evidence="1">
    <location>
        <begin position="22"/>
        <end position="806"/>
    </location>
</feature>
<dbReference type="STRING" id="1267423.SAMN05216290_1059"/>
<dbReference type="OrthoDB" id="9765926at2"/>
<dbReference type="Pfam" id="PF13585">
    <property type="entry name" value="CHU_C"/>
    <property type="match status" value="1"/>
</dbReference>
<dbReference type="NCBIfam" id="TIGR04131">
    <property type="entry name" value="Bac_Flav_CTERM"/>
    <property type="match status" value="1"/>
</dbReference>
<feature type="signal peptide" evidence="1">
    <location>
        <begin position="1"/>
        <end position="21"/>
    </location>
</feature>
<dbReference type="Proteomes" id="UP000199437">
    <property type="component" value="Unassembled WGS sequence"/>
</dbReference>
<dbReference type="InterPro" id="IPR026341">
    <property type="entry name" value="T9SS_type_B"/>
</dbReference>
<organism evidence="2 3">
    <name type="scientific">Roseivirga pacifica</name>
    <dbReference type="NCBI Taxonomy" id="1267423"/>
    <lineage>
        <taxon>Bacteria</taxon>
        <taxon>Pseudomonadati</taxon>
        <taxon>Bacteroidota</taxon>
        <taxon>Cytophagia</taxon>
        <taxon>Cytophagales</taxon>
        <taxon>Roseivirgaceae</taxon>
        <taxon>Roseivirga</taxon>
    </lineage>
</organism>
<dbReference type="RefSeq" id="WP_090257470.1">
    <property type="nucleotide sequence ID" value="NZ_FOIR01000001.1"/>
</dbReference>
<dbReference type="AlphaFoldDB" id="A0A1I0NAZ4"/>
<evidence type="ECO:0000313" key="2">
    <source>
        <dbReference type="EMBL" id="SEV98366.1"/>
    </source>
</evidence>
<name>A0A1I0NAZ4_9BACT</name>
<dbReference type="EMBL" id="FOIR01000001">
    <property type="protein sequence ID" value="SEV98366.1"/>
    <property type="molecule type" value="Genomic_DNA"/>
</dbReference>
<protein>
    <submittedName>
        <fullName evidence="2">Gliding motility-associated C-terminal domain-containing protein</fullName>
    </submittedName>
</protein>
<evidence type="ECO:0000256" key="1">
    <source>
        <dbReference type="SAM" id="SignalP"/>
    </source>
</evidence>
<dbReference type="SUPFAM" id="SSF69318">
    <property type="entry name" value="Integrin alpha N-terminal domain"/>
    <property type="match status" value="1"/>
</dbReference>
<gene>
    <name evidence="2" type="ORF">SAMN05216290_1059</name>
</gene>
<reference evidence="3" key="1">
    <citation type="submission" date="2016-10" db="EMBL/GenBank/DDBJ databases">
        <authorList>
            <person name="Varghese N."/>
            <person name="Submissions S."/>
        </authorList>
    </citation>
    <scope>NUCLEOTIDE SEQUENCE [LARGE SCALE GENOMIC DNA]</scope>
    <source>
        <strain evidence="3">CGMCC 1.12402</strain>
    </source>
</reference>
<keyword evidence="1" id="KW-0732">Signal</keyword>
<dbReference type="InterPro" id="IPR028994">
    <property type="entry name" value="Integrin_alpha_N"/>
</dbReference>
<proteinExistence type="predicted"/>
<keyword evidence="3" id="KW-1185">Reference proteome</keyword>
<evidence type="ECO:0000313" key="3">
    <source>
        <dbReference type="Proteomes" id="UP000199437"/>
    </source>
</evidence>
<dbReference type="Gene3D" id="2.60.40.4070">
    <property type="match status" value="1"/>
</dbReference>
<sequence length="806" mass="89227">MTSTRLIFVLLILGLASVASAQQYQKVDSIDVEGIRNPEMMWIDLNADRFYDLVVYGQDSAKTGTIFKVINNGRAEFVASEQLITGLFISQLKRTDIDRNGIAELAFTGTFELTPLTSFLTVDSLLNFNISAEPILNYTVSDFFFEDLDNDTQLDLLTLKDSIVTVFSGNDSLPLFQNKKVGQLYVSDLQSDGLKDIIYTTPNADTLVHFATNLGNFEWASTLQLKTNDLKQLSGITQGKWTESPFPDLFLFGEDGDGSAWNGLVTIGDTVTTEKVLDSIFVSDALVADFNSNGSSDLWLFNGNDKGYFMDSIPTFSDVVLYDTADVVHTAFADWNLNGHLDFAQLLREDSLHFDLVFFGNDIETQNEAPGGPSNRSGVQARDNLIIAWKNGTDDLARDSTITYELIFLKAEDSTQVGNTNISAASRNLFFPTNGFQEYTRHKMFYAIEPGDYLFAVGTVDNAFNSDTGNGNYSLCTVCETKDLVVVNETLCRGSEKYFGEIGVERYWYSTTKGALGQHEMLNYVAEGNDTLYGSVIGFENCHFGQLEINIRVISGDSPNLPNELFVCSGEDLNLTVSDSFINPEWSTWDNGVISNEHSVTYLPTEEHTLFFEAETTQGCTVTSQVRVVPVMFEAGVADTLYNIQYGQTVQLEAYGGVFYEWTPAISLDDPTIATPVAQPTENTTYVVTISNRGTCSEQFSVMVEVEQVGNVANLFSPNGDGNNDNLLVFLTQKPVSFQFQIFNRSGVLVYETTNSTEAMQTGWDGTNNNQPAPNGTYYWYVKGEYPNGQSVDLNGSKKGTLSLIR</sequence>
<accession>A0A1I0NAZ4</accession>
<dbReference type="GeneID" id="99985796"/>